<dbReference type="EMBL" id="AMZH03013492">
    <property type="protein sequence ID" value="RRT49178.1"/>
    <property type="molecule type" value="Genomic_DNA"/>
</dbReference>
<dbReference type="Proteomes" id="UP000287651">
    <property type="component" value="Unassembled WGS sequence"/>
</dbReference>
<gene>
    <name evidence="1" type="ORF">B296_00027235</name>
</gene>
<organism evidence="1 2">
    <name type="scientific">Ensete ventricosum</name>
    <name type="common">Abyssinian banana</name>
    <name type="synonym">Musa ensete</name>
    <dbReference type="NCBI Taxonomy" id="4639"/>
    <lineage>
        <taxon>Eukaryota</taxon>
        <taxon>Viridiplantae</taxon>
        <taxon>Streptophyta</taxon>
        <taxon>Embryophyta</taxon>
        <taxon>Tracheophyta</taxon>
        <taxon>Spermatophyta</taxon>
        <taxon>Magnoliopsida</taxon>
        <taxon>Liliopsida</taxon>
        <taxon>Zingiberales</taxon>
        <taxon>Musaceae</taxon>
        <taxon>Ensete</taxon>
    </lineage>
</organism>
<comment type="caution">
    <text evidence="1">The sequence shown here is derived from an EMBL/GenBank/DDBJ whole genome shotgun (WGS) entry which is preliminary data.</text>
</comment>
<sequence>MRYVMQSPDKCAWLHLSQCVSSCTVLDVARTNGSMILNLQHQPAIECIPINCYGGCHTYWLFDEPRHCLND</sequence>
<evidence type="ECO:0000313" key="2">
    <source>
        <dbReference type="Proteomes" id="UP000287651"/>
    </source>
</evidence>
<accession>A0A426YBV7</accession>
<reference evidence="1 2" key="1">
    <citation type="journal article" date="2014" name="Agronomy (Basel)">
        <title>A Draft Genome Sequence for Ensete ventricosum, the Drought-Tolerant Tree Against Hunger.</title>
        <authorList>
            <person name="Harrison J."/>
            <person name="Moore K.A."/>
            <person name="Paszkiewicz K."/>
            <person name="Jones T."/>
            <person name="Grant M."/>
            <person name="Ambacheew D."/>
            <person name="Muzemil S."/>
            <person name="Studholme D.J."/>
        </authorList>
    </citation>
    <scope>NUCLEOTIDE SEQUENCE [LARGE SCALE GENOMIC DNA]</scope>
</reference>
<proteinExistence type="predicted"/>
<evidence type="ECO:0000313" key="1">
    <source>
        <dbReference type="EMBL" id="RRT49178.1"/>
    </source>
</evidence>
<dbReference type="AlphaFoldDB" id="A0A426YBV7"/>
<name>A0A426YBV7_ENSVE</name>
<protein>
    <submittedName>
        <fullName evidence="1">Uncharacterized protein</fullName>
    </submittedName>
</protein>